<name>H8GI18_METAL</name>
<proteinExistence type="predicted"/>
<dbReference type="Proteomes" id="UP000005090">
    <property type="component" value="Chromosome"/>
</dbReference>
<evidence type="ECO:0008006" key="4">
    <source>
        <dbReference type="Google" id="ProtNLM"/>
    </source>
</evidence>
<sequence length="155" mass="16970">MEKSKDQLIAEIRYAIRLTQRTARFYRHIQSLGTFLAILGGSATLATLSNSLPHWISLAGGALLAVAGAALIAIRPADKAAANENDHRRYQTLMAKAPALDMDALVIAIHEAQMGDAPEIESLRDIAYNDVMFEINRADCLIRLTLWQKILSGLA</sequence>
<evidence type="ECO:0000313" key="3">
    <source>
        <dbReference type="Proteomes" id="UP000005090"/>
    </source>
</evidence>
<dbReference type="EMBL" id="CM001475">
    <property type="protein sequence ID" value="EIC30162.1"/>
    <property type="molecule type" value="Genomic_DNA"/>
</dbReference>
<dbReference type="AlphaFoldDB" id="H8GI18"/>
<reference evidence="2 3" key="1">
    <citation type="journal article" date="2013" name="Genome Announc.">
        <title>Genome Sequence of the Obligate Gammaproteobacterial Methanotroph Methylomicrobium album Strain BG8.</title>
        <authorList>
            <person name="Kits K.D."/>
            <person name="Kalyuzhnaya M.G."/>
            <person name="Klotz M.G."/>
            <person name="Jetten M.S."/>
            <person name="Op den Camp H.J."/>
            <person name="Vuilleumier S."/>
            <person name="Bringel F."/>
            <person name="Dispirito A.A."/>
            <person name="Murrell J.C."/>
            <person name="Bruce D."/>
            <person name="Cheng J.F."/>
            <person name="Copeland A."/>
            <person name="Goodwin L."/>
            <person name="Hauser L."/>
            <person name="Lajus A."/>
            <person name="Land M.L."/>
            <person name="Lapidus A."/>
            <person name="Lucas S."/>
            <person name="Medigue C."/>
            <person name="Pitluck S."/>
            <person name="Woyke T."/>
            <person name="Zeytun A."/>
            <person name="Stein L.Y."/>
        </authorList>
    </citation>
    <scope>NUCLEOTIDE SEQUENCE [LARGE SCALE GENOMIC DNA]</scope>
    <source>
        <strain evidence="2 3">BG8</strain>
    </source>
</reference>
<feature type="transmembrane region" description="Helical" evidence="1">
    <location>
        <begin position="29"/>
        <end position="48"/>
    </location>
</feature>
<dbReference type="RefSeq" id="WP_005372619.1">
    <property type="nucleotide sequence ID" value="NZ_CM001475.1"/>
</dbReference>
<keyword evidence="1" id="KW-0812">Transmembrane</keyword>
<evidence type="ECO:0000313" key="2">
    <source>
        <dbReference type="EMBL" id="EIC30162.1"/>
    </source>
</evidence>
<keyword evidence="3" id="KW-1185">Reference proteome</keyword>
<keyword evidence="1" id="KW-0472">Membrane</keyword>
<organism evidence="2 3">
    <name type="scientific">Methylomicrobium album BG8</name>
    <dbReference type="NCBI Taxonomy" id="686340"/>
    <lineage>
        <taxon>Bacteria</taxon>
        <taxon>Pseudomonadati</taxon>
        <taxon>Pseudomonadota</taxon>
        <taxon>Gammaproteobacteria</taxon>
        <taxon>Methylococcales</taxon>
        <taxon>Methylococcaceae</taxon>
        <taxon>Methylomicrobium</taxon>
    </lineage>
</organism>
<evidence type="ECO:0000256" key="1">
    <source>
        <dbReference type="SAM" id="Phobius"/>
    </source>
</evidence>
<protein>
    <recommendedName>
        <fullName evidence="4">SMODS and SLOG-associating 2TM effector domain-containing protein</fullName>
    </recommendedName>
</protein>
<dbReference type="HOGENOM" id="CLU_1693420_0_0_6"/>
<feature type="transmembrane region" description="Helical" evidence="1">
    <location>
        <begin position="54"/>
        <end position="74"/>
    </location>
</feature>
<keyword evidence="1" id="KW-1133">Transmembrane helix</keyword>
<gene>
    <name evidence="2" type="ORF">Metal_2440</name>
</gene>
<accession>H8GI18</accession>